<name>A0A443PG68_9MAGN</name>
<evidence type="ECO:0000313" key="7">
    <source>
        <dbReference type="Proteomes" id="UP000283530"/>
    </source>
</evidence>
<dbReference type="EMBL" id="QPKB01000007">
    <property type="protein sequence ID" value="RWR89777.1"/>
    <property type="molecule type" value="Genomic_DNA"/>
</dbReference>
<evidence type="ECO:0000259" key="5">
    <source>
        <dbReference type="Pfam" id="PF00155"/>
    </source>
</evidence>
<accession>A0A443PG68</accession>
<dbReference type="STRING" id="337451.A0A443PG68"/>
<dbReference type="PANTHER" id="PTHR13693:SF77">
    <property type="entry name" value="8-AMINO-7-OXONONANOATE SYNTHASE"/>
    <property type="match status" value="1"/>
</dbReference>
<comment type="cofactor">
    <cofactor evidence="1">
        <name>pyridoxal 5'-phosphate</name>
        <dbReference type="ChEBI" id="CHEBI:597326"/>
    </cofactor>
</comment>
<feature type="domain" description="Aminotransferase class I/classII large" evidence="5">
    <location>
        <begin position="111"/>
        <end position="462"/>
    </location>
</feature>
<dbReference type="PANTHER" id="PTHR13693">
    <property type="entry name" value="CLASS II AMINOTRANSFERASE/8-AMINO-7-OXONONANOATE SYNTHASE"/>
    <property type="match status" value="1"/>
</dbReference>
<dbReference type="InterPro" id="IPR015424">
    <property type="entry name" value="PyrdxlP-dep_Trfase"/>
</dbReference>
<evidence type="ECO:0000256" key="1">
    <source>
        <dbReference type="ARBA" id="ARBA00001933"/>
    </source>
</evidence>
<evidence type="ECO:0000256" key="2">
    <source>
        <dbReference type="ARBA" id="ARBA00010008"/>
    </source>
</evidence>
<dbReference type="GO" id="GO:0030170">
    <property type="term" value="F:pyridoxal phosphate binding"/>
    <property type="evidence" value="ECO:0007669"/>
    <property type="project" value="InterPro"/>
</dbReference>
<dbReference type="InterPro" id="IPR050087">
    <property type="entry name" value="AON_synthase_class-II"/>
</dbReference>
<dbReference type="InterPro" id="IPR015422">
    <property type="entry name" value="PyrdxlP-dep_Trfase_small"/>
</dbReference>
<reference evidence="6 7" key="1">
    <citation type="journal article" date="2019" name="Nat. Plants">
        <title>Stout camphor tree genome fills gaps in understanding of flowering plant genome evolution.</title>
        <authorList>
            <person name="Chaw S.M."/>
            <person name="Liu Y.C."/>
            <person name="Wu Y.W."/>
            <person name="Wang H.Y."/>
            <person name="Lin C.I."/>
            <person name="Wu C.S."/>
            <person name="Ke H.M."/>
            <person name="Chang L.Y."/>
            <person name="Hsu C.Y."/>
            <person name="Yang H.T."/>
            <person name="Sudianto E."/>
            <person name="Hsu M.H."/>
            <person name="Wu K.P."/>
            <person name="Wang L.N."/>
            <person name="Leebens-Mack J.H."/>
            <person name="Tsai I.J."/>
        </authorList>
    </citation>
    <scope>NUCLEOTIDE SEQUENCE [LARGE SCALE GENOMIC DNA]</scope>
    <source>
        <strain evidence="7">cv. Chaw 1501</strain>
        <tissue evidence="6">Young leaves</tissue>
    </source>
</reference>
<dbReference type="GO" id="GO:0016740">
    <property type="term" value="F:transferase activity"/>
    <property type="evidence" value="ECO:0007669"/>
    <property type="project" value="UniProtKB-KW"/>
</dbReference>
<organism evidence="6 7">
    <name type="scientific">Cinnamomum micranthum f. kanehirae</name>
    <dbReference type="NCBI Taxonomy" id="337451"/>
    <lineage>
        <taxon>Eukaryota</taxon>
        <taxon>Viridiplantae</taxon>
        <taxon>Streptophyta</taxon>
        <taxon>Embryophyta</taxon>
        <taxon>Tracheophyta</taxon>
        <taxon>Spermatophyta</taxon>
        <taxon>Magnoliopsida</taxon>
        <taxon>Magnoliidae</taxon>
        <taxon>Laurales</taxon>
        <taxon>Lauraceae</taxon>
        <taxon>Cinnamomum</taxon>
    </lineage>
</organism>
<dbReference type="Gene3D" id="3.90.1150.10">
    <property type="entry name" value="Aspartate Aminotransferase, domain 1"/>
    <property type="match status" value="1"/>
</dbReference>
<dbReference type="SUPFAM" id="SSF53383">
    <property type="entry name" value="PLP-dependent transferases"/>
    <property type="match status" value="1"/>
</dbReference>
<proteinExistence type="inferred from homology"/>
<dbReference type="GO" id="GO:0009102">
    <property type="term" value="P:biotin biosynthetic process"/>
    <property type="evidence" value="ECO:0007669"/>
    <property type="project" value="TreeGrafter"/>
</dbReference>
<gene>
    <name evidence="6" type="ORF">CKAN_01884700</name>
</gene>
<dbReference type="InterPro" id="IPR004839">
    <property type="entry name" value="Aminotransferase_I/II_large"/>
</dbReference>
<dbReference type="AlphaFoldDB" id="A0A443PG68"/>
<dbReference type="InterPro" id="IPR015421">
    <property type="entry name" value="PyrdxlP-dep_Trfase_major"/>
</dbReference>
<keyword evidence="4" id="KW-0663">Pyridoxal phosphate</keyword>
<dbReference type="Gene3D" id="3.40.640.10">
    <property type="entry name" value="Type I PLP-dependent aspartate aminotransferase-like (Major domain)"/>
    <property type="match status" value="1"/>
</dbReference>
<evidence type="ECO:0000256" key="3">
    <source>
        <dbReference type="ARBA" id="ARBA00022679"/>
    </source>
</evidence>
<dbReference type="OrthoDB" id="10263824at2759"/>
<keyword evidence="7" id="KW-1185">Reference proteome</keyword>
<keyword evidence="3" id="KW-0808">Transferase</keyword>
<protein>
    <submittedName>
        <fullName evidence="6">8-amino-7-oxononanoate synthase isoform X1</fullName>
    </submittedName>
</protein>
<comment type="caution">
    <text evidence="6">The sequence shown here is derived from an EMBL/GenBank/DDBJ whole genome shotgun (WGS) entry which is preliminary data.</text>
</comment>
<evidence type="ECO:0000313" key="6">
    <source>
        <dbReference type="EMBL" id="RWR89777.1"/>
    </source>
</evidence>
<comment type="similarity">
    <text evidence="2">Belongs to the class-II pyridoxal-phosphate-dependent aminotransferase family. BioF subfamily.</text>
</comment>
<sequence length="483" mass="53392">MFAMEYLWDQWLEQALARLESLKHKYVIKPITLSLQAPVSIKFPDMEAEDSEEFEKFDSLQPWDRSSLEVLIDESTYQKWLDGSSPREEAVCNDRTVDETVGDGRSRMRELLLFSGSDYLGLGSHPTVRKAAAKAALQHGMGPRGSALVCGQTNYHSLLESSLADLYKKEDCLLCPTGFAANEALMVTIGGISSLLAVGKRPSKDERVAFFSDALNHRSIIDGILLSERQRQAQIFVYRHCDMVHLDALLSTCTMEKKVVVTDSLFSMEGDFAPMVEIAELRKKHGFLWVIDEAHATLACGENGGGAPELFGCEDDVDICVGMLSKGFGCQGGFIACSKKWKELIASRGWSFLYSTSIPVPIAAAAHAALMVAKKEKWRRKAIWSRVQEFAAITQMSIDSYIISFVIGSEEMADSASRHMLKCGFHVVDIRPPVVPPNSCRLRITLTAAHTSEDVKKLTAALSQFMKMSHDSSNSGGTRASKL</sequence>
<dbReference type="Pfam" id="PF00155">
    <property type="entry name" value="Aminotran_1_2"/>
    <property type="match status" value="1"/>
</dbReference>
<evidence type="ECO:0000256" key="4">
    <source>
        <dbReference type="ARBA" id="ARBA00022898"/>
    </source>
</evidence>
<dbReference type="Proteomes" id="UP000283530">
    <property type="component" value="Unassembled WGS sequence"/>
</dbReference>